<dbReference type="GO" id="GO:0046914">
    <property type="term" value="F:transition metal ion binding"/>
    <property type="evidence" value="ECO:0007669"/>
    <property type="project" value="TreeGrafter"/>
</dbReference>
<feature type="domain" description="CzcB-like C-terminal circularly permuted SH3-like" evidence="7">
    <location>
        <begin position="359"/>
        <end position="419"/>
    </location>
</feature>
<dbReference type="SUPFAM" id="SSF111369">
    <property type="entry name" value="HlyD-like secretion proteins"/>
    <property type="match status" value="1"/>
</dbReference>
<keyword evidence="2" id="KW-0813">Transport</keyword>
<evidence type="ECO:0000259" key="5">
    <source>
        <dbReference type="Pfam" id="PF25919"/>
    </source>
</evidence>
<dbReference type="Pfam" id="PF11604">
    <property type="entry name" value="CusF_Ec"/>
    <property type="match status" value="1"/>
</dbReference>
<dbReference type="EMBL" id="JADJNC010000019">
    <property type="protein sequence ID" value="MBK7423870.1"/>
    <property type="molecule type" value="Genomic_DNA"/>
</dbReference>
<dbReference type="NCBIfam" id="TIGR01730">
    <property type="entry name" value="RND_mfp"/>
    <property type="match status" value="1"/>
</dbReference>
<sequence>MKQGAGLAIGFFAVALVAAGGGYWLGNKGAQAPGDGSATVSAGEAGKKVRKILYYRNPMGLPDTSPTPKKDQMGMDYIAVHEGEDEAENLNDPSAARQIRIGTEKIQKLGVRTEHAQLRSLDRTIRVAGRIEPDERKVYAISPKFEGYVERLYVNVTGQPVSKGQALFEVYSPELVSAQREYAIAAQGLESLREADSQAQTGMKDLAAASLQRLKNWDISAEQLKALSQSGEARRTLTFRSPVSGIVTEKKALQGMRFMPGEALFQVADLSSVWVVADVFEQDVGLIKIGARAKVRINAYPDKLFEGTVSYVYPTLNAATRTVPVRLELANPGLLLKPAMFAQVEISELRAVSAKGTVVTVPISAVIDSGTRQIVLVQLGEGRFEPREVRLGARSDSHVEVIEGVQDGEAVVVAANFLIDAESNLKAALGGLGQAVPAKTVDQKTVSHTAQGKVVDVDAKAGTVNLEHGPVESLKWPSMTMEFKLDNESLLKDLKPGARIDFEFVERGQGEWVITRATP</sequence>
<dbReference type="InterPro" id="IPR058649">
    <property type="entry name" value="CzcB_C"/>
</dbReference>
<dbReference type="AlphaFoldDB" id="A0A9D7FF05"/>
<protein>
    <submittedName>
        <fullName evidence="8">Efflux RND transporter periplasmic adaptor subunit</fullName>
    </submittedName>
</protein>
<dbReference type="InterPro" id="IPR058792">
    <property type="entry name" value="Beta-barrel_RND_2"/>
</dbReference>
<proteinExistence type="inferred from homology"/>
<name>A0A9D7FF05_9RHOO</name>
<evidence type="ECO:0000256" key="1">
    <source>
        <dbReference type="ARBA" id="ARBA00009477"/>
    </source>
</evidence>
<evidence type="ECO:0000313" key="8">
    <source>
        <dbReference type="EMBL" id="MBK7423870.1"/>
    </source>
</evidence>
<keyword evidence="3" id="KW-0732">Signal</keyword>
<organism evidence="8 9">
    <name type="scientific">Candidatus Propionivibrio dominans</name>
    <dbReference type="NCBI Taxonomy" id="2954373"/>
    <lineage>
        <taxon>Bacteria</taxon>
        <taxon>Pseudomonadati</taxon>
        <taxon>Pseudomonadota</taxon>
        <taxon>Betaproteobacteria</taxon>
        <taxon>Rhodocyclales</taxon>
        <taxon>Rhodocyclaceae</taxon>
        <taxon>Propionivibrio</taxon>
    </lineage>
</organism>
<dbReference type="GO" id="GO:0060003">
    <property type="term" value="P:copper ion export"/>
    <property type="evidence" value="ECO:0007669"/>
    <property type="project" value="TreeGrafter"/>
</dbReference>
<gene>
    <name evidence="8" type="ORF">IPJ48_12610</name>
</gene>
<dbReference type="GO" id="GO:0030288">
    <property type="term" value="C:outer membrane-bounded periplasmic space"/>
    <property type="evidence" value="ECO:0007669"/>
    <property type="project" value="TreeGrafter"/>
</dbReference>
<comment type="similarity">
    <text evidence="1">Belongs to the membrane fusion protein (MFP) (TC 8.A.1) family.</text>
</comment>
<dbReference type="FunFam" id="2.40.420.20:FF:000003">
    <property type="entry name" value="Cation efflux system protein cusB"/>
    <property type="match status" value="1"/>
</dbReference>
<dbReference type="GO" id="GO:0022857">
    <property type="term" value="F:transmembrane transporter activity"/>
    <property type="evidence" value="ECO:0007669"/>
    <property type="project" value="InterPro"/>
</dbReference>
<dbReference type="Pfam" id="PF25919">
    <property type="entry name" value="BSH_CusB"/>
    <property type="match status" value="1"/>
</dbReference>
<dbReference type="Pfam" id="PF25954">
    <property type="entry name" value="Beta-barrel_RND_2"/>
    <property type="match status" value="1"/>
</dbReference>
<dbReference type="PANTHER" id="PTHR30097:SF15">
    <property type="entry name" value="CATION EFFLUX SYSTEM PROTEIN CUSB"/>
    <property type="match status" value="1"/>
</dbReference>
<dbReference type="Gene3D" id="2.40.50.320">
    <property type="entry name" value="Copper binding periplasmic protein CusF"/>
    <property type="match status" value="1"/>
</dbReference>
<dbReference type="InterPro" id="IPR042230">
    <property type="entry name" value="CusF_sf"/>
</dbReference>
<dbReference type="Proteomes" id="UP000886602">
    <property type="component" value="Unassembled WGS sequence"/>
</dbReference>
<dbReference type="GO" id="GO:0016020">
    <property type="term" value="C:membrane"/>
    <property type="evidence" value="ECO:0007669"/>
    <property type="project" value="InterPro"/>
</dbReference>
<comment type="caution">
    <text evidence="8">The sequence shown here is derived from an EMBL/GenBank/DDBJ whole genome shotgun (WGS) entry which is preliminary data.</text>
</comment>
<evidence type="ECO:0000256" key="4">
    <source>
        <dbReference type="ARBA" id="ARBA00023065"/>
    </source>
</evidence>
<dbReference type="FunFam" id="2.40.30.170:FF:000010">
    <property type="entry name" value="Efflux RND transporter periplasmic adaptor subunit"/>
    <property type="match status" value="1"/>
</dbReference>
<dbReference type="PANTHER" id="PTHR30097">
    <property type="entry name" value="CATION EFFLUX SYSTEM PROTEIN CUSB"/>
    <property type="match status" value="1"/>
</dbReference>
<reference evidence="8" key="1">
    <citation type="submission" date="2020-10" db="EMBL/GenBank/DDBJ databases">
        <title>Connecting structure to function with the recovery of over 1000 high-quality activated sludge metagenome-assembled genomes encoding full-length rRNA genes using long-read sequencing.</title>
        <authorList>
            <person name="Singleton C.M."/>
            <person name="Petriglieri F."/>
            <person name="Kristensen J.M."/>
            <person name="Kirkegaard R.H."/>
            <person name="Michaelsen T.Y."/>
            <person name="Andersen M.H."/>
            <person name="Karst S.M."/>
            <person name="Dueholm M.S."/>
            <person name="Nielsen P.H."/>
            <person name="Albertsen M."/>
        </authorList>
    </citation>
    <scope>NUCLEOTIDE SEQUENCE</scope>
    <source>
        <strain evidence="8">EsbW_18-Q3-R4-48_MAXAC.044</strain>
    </source>
</reference>
<dbReference type="Gene3D" id="2.40.30.170">
    <property type="match status" value="1"/>
</dbReference>
<evidence type="ECO:0000259" key="7">
    <source>
        <dbReference type="Pfam" id="PF25975"/>
    </source>
</evidence>
<dbReference type="Gene3D" id="2.40.50.100">
    <property type="match status" value="1"/>
</dbReference>
<dbReference type="InterPro" id="IPR058790">
    <property type="entry name" value="BSH_CusB"/>
</dbReference>
<dbReference type="GO" id="GO:0015679">
    <property type="term" value="P:plasma membrane copper ion transport"/>
    <property type="evidence" value="ECO:0007669"/>
    <property type="project" value="TreeGrafter"/>
</dbReference>
<evidence type="ECO:0000256" key="3">
    <source>
        <dbReference type="ARBA" id="ARBA00022729"/>
    </source>
</evidence>
<feature type="domain" description="CusB-like beta-barrel" evidence="6">
    <location>
        <begin position="272"/>
        <end position="347"/>
    </location>
</feature>
<dbReference type="Pfam" id="PF25975">
    <property type="entry name" value="CzcB_C"/>
    <property type="match status" value="1"/>
</dbReference>
<accession>A0A9D7FF05</accession>
<dbReference type="InterPro" id="IPR051909">
    <property type="entry name" value="MFP_Cation_Efflux"/>
</dbReference>
<evidence type="ECO:0000256" key="2">
    <source>
        <dbReference type="ARBA" id="ARBA00022448"/>
    </source>
</evidence>
<evidence type="ECO:0000259" key="6">
    <source>
        <dbReference type="Pfam" id="PF25954"/>
    </source>
</evidence>
<keyword evidence="4" id="KW-0406">Ion transport</keyword>
<dbReference type="InterPro" id="IPR021647">
    <property type="entry name" value="CusF_Ec"/>
</dbReference>
<evidence type="ECO:0000313" key="9">
    <source>
        <dbReference type="Proteomes" id="UP000886602"/>
    </source>
</evidence>
<dbReference type="Gene3D" id="2.40.420.20">
    <property type="match status" value="1"/>
</dbReference>
<dbReference type="InterPro" id="IPR006143">
    <property type="entry name" value="RND_pump_MFP"/>
</dbReference>
<feature type="domain" description="CusB-like barrel-sandwich hybrid" evidence="5">
    <location>
        <begin position="140"/>
        <end position="268"/>
    </location>
</feature>